<dbReference type="Gene3D" id="1.10.287.770">
    <property type="entry name" value="YojJ-like"/>
    <property type="match status" value="1"/>
</dbReference>
<evidence type="ECO:0000256" key="8">
    <source>
        <dbReference type="ARBA" id="ARBA00023065"/>
    </source>
</evidence>
<evidence type="ECO:0000256" key="6">
    <source>
        <dbReference type="ARBA" id="ARBA00022989"/>
    </source>
</evidence>
<feature type="compositionally biased region" description="Basic and acidic residues" evidence="14">
    <location>
        <begin position="529"/>
        <end position="541"/>
    </location>
</feature>
<proteinExistence type="inferred from homology"/>
<keyword evidence="3 13" id="KW-0813">Transport</keyword>
<keyword evidence="5 13" id="KW-0812">Transmembrane</keyword>
<organism evidence="16 17">
    <name type="scientific">Pristionchus fissidentatus</name>
    <dbReference type="NCBI Taxonomy" id="1538716"/>
    <lineage>
        <taxon>Eukaryota</taxon>
        <taxon>Metazoa</taxon>
        <taxon>Ecdysozoa</taxon>
        <taxon>Nematoda</taxon>
        <taxon>Chromadorea</taxon>
        <taxon>Rhabditida</taxon>
        <taxon>Rhabditina</taxon>
        <taxon>Diplogasteromorpha</taxon>
        <taxon>Diplogasteroidea</taxon>
        <taxon>Neodiplogasteridae</taxon>
        <taxon>Pristionchus</taxon>
    </lineage>
</organism>
<dbReference type="EMBL" id="BTSY01000001">
    <property type="protein sequence ID" value="GMT10352.1"/>
    <property type="molecule type" value="Genomic_DNA"/>
</dbReference>
<keyword evidence="17" id="KW-1185">Reference proteome</keyword>
<evidence type="ECO:0000313" key="16">
    <source>
        <dbReference type="EMBL" id="GMT10352.1"/>
    </source>
</evidence>
<name>A0AAV5UUV2_9BILA</name>
<dbReference type="Gene3D" id="2.60.470.10">
    <property type="entry name" value="Acid-sensing ion channels like domains"/>
    <property type="match status" value="1"/>
</dbReference>
<keyword evidence="12 13" id="KW-0407">Ion channel</keyword>
<comment type="subcellular location">
    <subcellularLocation>
        <location evidence="1">Membrane</location>
        <topology evidence="1">Multi-pass membrane protein</topology>
    </subcellularLocation>
</comment>
<feature type="region of interest" description="Disordered" evidence="14">
    <location>
        <begin position="529"/>
        <end position="551"/>
    </location>
</feature>
<evidence type="ECO:0000313" key="17">
    <source>
        <dbReference type="Proteomes" id="UP001432322"/>
    </source>
</evidence>
<keyword evidence="7" id="KW-0915">Sodium</keyword>
<evidence type="ECO:0000256" key="11">
    <source>
        <dbReference type="ARBA" id="ARBA00023201"/>
    </source>
</evidence>
<reference evidence="16" key="1">
    <citation type="submission" date="2023-10" db="EMBL/GenBank/DDBJ databases">
        <title>Genome assembly of Pristionchus species.</title>
        <authorList>
            <person name="Yoshida K."/>
            <person name="Sommer R.J."/>
        </authorList>
    </citation>
    <scope>NUCLEOTIDE SEQUENCE</scope>
    <source>
        <strain evidence="16">RS5133</strain>
    </source>
</reference>
<keyword evidence="9 15" id="KW-0472">Membrane</keyword>
<gene>
    <name evidence="16" type="ORF">PFISCL1PPCAC_1649</name>
</gene>
<comment type="similarity">
    <text evidence="2 13">Belongs to the amiloride-sensitive sodium channel (TC 1.A.6) family.</text>
</comment>
<evidence type="ECO:0000256" key="1">
    <source>
        <dbReference type="ARBA" id="ARBA00004141"/>
    </source>
</evidence>
<dbReference type="InterPro" id="IPR001873">
    <property type="entry name" value="ENaC"/>
</dbReference>
<keyword evidence="6 15" id="KW-1133">Transmembrane helix</keyword>
<evidence type="ECO:0008006" key="18">
    <source>
        <dbReference type="Google" id="ProtNLM"/>
    </source>
</evidence>
<keyword evidence="8 13" id="KW-0406">Ion transport</keyword>
<dbReference type="PROSITE" id="PS01206">
    <property type="entry name" value="ASC"/>
    <property type="match status" value="1"/>
</dbReference>
<feature type="transmembrane region" description="Helical" evidence="15">
    <location>
        <begin position="33"/>
        <end position="52"/>
    </location>
</feature>
<evidence type="ECO:0000256" key="7">
    <source>
        <dbReference type="ARBA" id="ARBA00023053"/>
    </source>
</evidence>
<evidence type="ECO:0000256" key="4">
    <source>
        <dbReference type="ARBA" id="ARBA00022461"/>
    </source>
</evidence>
<evidence type="ECO:0000256" key="14">
    <source>
        <dbReference type="SAM" id="MobiDB-lite"/>
    </source>
</evidence>
<evidence type="ECO:0000256" key="12">
    <source>
        <dbReference type="ARBA" id="ARBA00023303"/>
    </source>
</evidence>
<dbReference type="Pfam" id="PF00858">
    <property type="entry name" value="ASC"/>
    <property type="match status" value="1"/>
</dbReference>
<protein>
    <recommendedName>
        <fullName evidence="18">Ion channel</fullName>
    </recommendedName>
</protein>
<evidence type="ECO:0000256" key="2">
    <source>
        <dbReference type="ARBA" id="ARBA00007193"/>
    </source>
</evidence>
<feature type="non-terminal residue" evidence="16">
    <location>
        <position position="551"/>
    </location>
</feature>
<dbReference type="PANTHER" id="PTHR11690">
    <property type="entry name" value="AMILORIDE-SENSITIVE SODIUM CHANNEL-RELATED"/>
    <property type="match status" value="1"/>
</dbReference>
<keyword evidence="10" id="KW-0325">Glycoprotein</keyword>
<evidence type="ECO:0000256" key="5">
    <source>
        <dbReference type="ARBA" id="ARBA00022692"/>
    </source>
</evidence>
<accession>A0AAV5UUV2</accession>
<evidence type="ECO:0000256" key="9">
    <source>
        <dbReference type="ARBA" id="ARBA00023136"/>
    </source>
</evidence>
<feature type="transmembrane region" description="Helical" evidence="15">
    <location>
        <begin position="459"/>
        <end position="484"/>
    </location>
</feature>
<keyword evidence="11 13" id="KW-0739">Sodium transport</keyword>
<evidence type="ECO:0000256" key="15">
    <source>
        <dbReference type="SAM" id="Phobius"/>
    </source>
</evidence>
<dbReference type="GO" id="GO:0015280">
    <property type="term" value="F:ligand-gated sodium channel activity"/>
    <property type="evidence" value="ECO:0007669"/>
    <property type="project" value="TreeGrafter"/>
</dbReference>
<sequence length="551" mass="62127">MGIFSKGFTFLLKDFACWTSTHGIPHIGGSNNIILRIFWILVVIACILGFLVQLQTLIRKYLAFSVNTETKLNFEERHFPVVTICNMNPWKKNDVANRSKYMEELMKAYNTQAASSYFGFTSVRNGARRQRAARLTSLASSHLFDVSDGSNNGTNTFYEDPGYNYNDMVVSCTYNAATCNETLFARYFDATYGRCVQFNFNEHQNSSRAGPLYGLRLTLKAEQGKYLPWVESAGAVVAIHNKSELPYPDVGGYYAPIGTASAFGVKYVATTRQPAPYGDCSTITQVKSKNYEGTYQVETCYRCCTQDEIIKQCGCYYPGLPYAQGDAYSSCFIEGANSTSYETTSRNLNCIDSVMTGGFDILKACDCPQPCEVQTYATTATTAMWPSLGFTPNECNEKKQDEKPRMEGMTGKNTTKCLDWYKKNTLLIEVYYERMNYQVLSESPAYTFVSCLSEIAGQVGLFLGMSIISVFEFFTLLLLIFYYVSSHKSRRMELAAIDEYVKNAEEERAALDRKAEEKEAKRRAEKLRKEADLYDDDHHDSALPPKVTNAE</sequence>
<dbReference type="InterPro" id="IPR020903">
    <property type="entry name" value="ENaC_CS"/>
</dbReference>
<comment type="caution">
    <text evidence="16">The sequence shown here is derived from an EMBL/GenBank/DDBJ whole genome shotgun (WGS) entry which is preliminary data.</text>
</comment>
<evidence type="ECO:0000256" key="3">
    <source>
        <dbReference type="ARBA" id="ARBA00022448"/>
    </source>
</evidence>
<evidence type="ECO:0000256" key="13">
    <source>
        <dbReference type="RuleBase" id="RU000679"/>
    </source>
</evidence>
<dbReference type="PRINTS" id="PR01078">
    <property type="entry name" value="AMINACHANNEL"/>
</dbReference>
<dbReference type="PANTHER" id="PTHR11690:SF153">
    <property type="entry name" value="AMILORIDE-SENSITIVE SODIUM CHANNEL"/>
    <property type="match status" value="1"/>
</dbReference>
<keyword evidence="4 13" id="KW-0894">Sodium channel</keyword>
<dbReference type="AlphaFoldDB" id="A0AAV5UUV2"/>
<evidence type="ECO:0000256" key="10">
    <source>
        <dbReference type="ARBA" id="ARBA00023180"/>
    </source>
</evidence>
<dbReference type="GO" id="GO:0005886">
    <property type="term" value="C:plasma membrane"/>
    <property type="evidence" value="ECO:0007669"/>
    <property type="project" value="TreeGrafter"/>
</dbReference>
<dbReference type="Proteomes" id="UP001432322">
    <property type="component" value="Unassembled WGS sequence"/>
</dbReference>